<dbReference type="AlphaFoldDB" id="A0A0L7LNI2"/>
<dbReference type="GO" id="GO:0005770">
    <property type="term" value="C:late endosome"/>
    <property type="evidence" value="ECO:0007669"/>
    <property type="project" value="TreeGrafter"/>
</dbReference>
<dbReference type="GO" id="GO:0005769">
    <property type="term" value="C:early endosome"/>
    <property type="evidence" value="ECO:0007669"/>
    <property type="project" value="TreeGrafter"/>
</dbReference>
<dbReference type="SMART" id="SM00312">
    <property type="entry name" value="PX"/>
    <property type="match status" value="1"/>
</dbReference>
<keyword evidence="2" id="KW-0963">Cytoplasm</keyword>
<reference evidence="5 6" key="1">
    <citation type="journal article" date="2015" name="Genome Biol. Evol.">
        <title>The genome of winter moth (Operophtera brumata) provides a genomic perspective on sexual dimorphism and phenology.</title>
        <authorList>
            <person name="Derks M.F."/>
            <person name="Smit S."/>
            <person name="Salis L."/>
            <person name="Schijlen E."/>
            <person name="Bossers A."/>
            <person name="Mateman C."/>
            <person name="Pijl A.S."/>
            <person name="de Ridder D."/>
            <person name="Groenen M.A."/>
            <person name="Visser M.E."/>
            <person name="Megens H.J."/>
        </authorList>
    </citation>
    <scope>NUCLEOTIDE SEQUENCE [LARGE SCALE GENOMIC DNA]</scope>
    <source>
        <strain evidence="5">WM2013NL</strain>
        <tissue evidence="5">Head and thorax</tissue>
    </source>
</reference>
<evidence type="ECO:0000313" key="5">
    <source>
        <dbReference type="EMBL" id="KOB77098.1"/>
    </source>
</evidence>
<dbReference type="Proteomes" id="UP000037510">
    <property type="component" value="Unassembled WGS sequence"/>
</dbReference>
<evidence type="ECO:0000256" key="3">
    <source>
        <dbReference type="SAM" id="MobiDB-lite"/>
    </source>
</evidence>
<protein>
    <submittedName>
        <fullName evidence="5">Sorting nexin-16</fullName>
    </submittedName>
</protein>
<dbReference type="InterPro" id="IPR001683">
    <property type="entry name" value="PX_dom"/>
</dbReference>
<name>A0A0L7LNI2_OPEBR</name>
<dbReference type="PANTHER" id="PTHR22999">
    <property type="entry name" value="PX SERINE/THREONINE KINASE PXK"/>
    <property type="match status" value="1"/>
</dbReference>
<organism evidence="5 6">
    <name type="scientific">Operophtera brumata</name>
    <name type="common">Winter moth</name>
    <name type="synonym">Phalaena brumata</name>
    <dbReference type="NCBI Taxonomy" id="104452"/>
    <lineage>
        <taxon>Eukaryota</taxon>
        <taxon>Metazoa</taxon>
        <taxon>Ecdysozoa</taxon>
        <taxon>Arthropoda</taxon>
        <taxon>Hexapoda</taxon>
        <taxon>Insecta</taxon>
        <taxon>Pterygota</taxon>
        <taxon>Neoptera</taxon>
        <taxon>Endopterygota</taxon>
        <taxon>Lepidoptera</taxon>
        <taxon>Glossata</taxon>
        <taxon>Ditrysia</taxon>
        <taxon>Geometroidea</taxon>
        <taxon>Geometridae</taxon>
        <taxon>Larentiinae</taxon>
        <taxon>Operophtera</taxon>
    </lineage>
</organism>
<evidence type="ECO:0000256" key="1">
    <source>
        <dbReference type="ARBA" id="ARBA00004496"/>
    </source>
</evidence>
<evidence type="ECO:0000259" key="4">
    <source>
        <dbReference type="PROSITE" id="PS50195"/>
    </source>
</evidence>
<comment type="subcellular location">
    <subcellularLocation>
        <location evidence="1">Cytoplasm</location>
    </subcellularLocation>
</comment>
<evidence type="ECO:0000256" key="2">
    <source>
        <dbReference type="ARBA" id="ARBA00022490"/>
    </source>
</evidence>
<dbReference type="InterPro" id="IPR036871">
    <property type="entry name" value="PX_dom_sf"/>
</dbReference>
<dbReference type="STRING" id="104452.A0A0L7LNI2"/>
<dbReference type="SUPFAM" id="SSF64268">
    <property type="entry name" value="PX domain"/>
    <property type="match status" value="1"/>
</dbReference>
<gene>
    <name evidence="5" type="ORF">OBRU01_04666</name>
</gene>
<dbReference type="GO" id="GO:0045022">
    <property type="term" value="P:early endosome to late endosome transport"/>
    <property type="evidence" value="ECO:0007669"/>
    <property type="project" value="TreeGrafter"/>
</dbReference>
<dbReference type="GO" id="GO:0006622">
    <property type="term" value="P:protein targeting to lysosome"/>
    <property type="evidence" value="ECO:0007669"/>
    <property type="project" value="TreeGrafter"/>
</dbReference>
<dbReference type="PANTHER" id="PTHR22999:SF23">
    <property type="entry name" value="SORTING NEXIN-16"/>
    <property type="match status" value="1"/>
</dbReference>
<dbReference type="InterPro" id="IPR051837">
    <property type="entry name" value="SortingNexin/PXDomain-PKLike"/>
</dbReference>
<feature type="region of interest" description="Disordered" evidence="3">
    <location>
        <begin position="1"/>
        <end position="68"/>
    </location>
</feature>
<dbReference type="GO" id="GO:0035091">
    <property type="term" value="F:phosphatidylinositol binding"/>
    <property type="evidence" value="ECO:0007669"/>
    <property type="project" value="InterPro"/>
</dbReference>
<accession>A0A0L7LNI2</accession>
<dbReference type="GO" id="GO:0008333">
    <property type="term" value="P:endosome to lysosome transport"/>
    <property type="evidence" value="ECO:0007669"/>
    <property type="project" value="TreeGrafter"/>
</dbReference>
<proteinExistence type="predicted"/>
<dbReference type="EMBL" id="JTDY01000455">
    <property type="protein sequence ID" value="KOB77098.1"/>
    <property type="molecule type" value="Genomic_DNA"/>
</dbReference>
<keyword evidence="6" id="KW-1185">Reference proteome</keyword>
<dbReference type="Pfam" id="PF00787">
    <property type="entry name" value="PX"/>
    <property type="match status" value="1"/>
</dbReference>
<dbReference type="Gene3D" id="3.30.1520.10">
    <property type="entry name" value="Phox-like domain"/>
    <property type="match status" value="1"/>
</dbReference>
<dbReference type="PROSITE" id="PS50195">
    <property type="entry name" value="PX"/>
    <property type="match status" value="1"/>
</dbReference>
<evidence type="ECO:0000313" key="6">
    <source>
        <dbReference type="Proteomes" id="UP000037510"/>
    </source>
</evidence>
<sequence length="322" mass="36935">MEIVQNPQNGTRDQMNNEVSSTSSEDIHHPVIKKIYKSRYTETTSDSESREPRRPIQPRSHYKSMGNINEAHKSSVQNSISEKDLSQKKYESLQIPIVGYEVMEERARFTIYKLKVEDDKSDQSWLVFRRYTDFVRLYSRIKAELPNVMLPLPGKRWFRDNFEPAFLEERVHGLQIFVNAILTKLPNHPVIREFFCLDEPPQVLSYQPEVQAVYGAMEDSISTLKMQLKQKDVTITHLQNRLAQLTVQGNCPNCSTNGNTGSCCVNLPKIREAKVVIPNLGFPDFREIDSKIIANNSLPNGWLGPKTGWSPRLAGRLGWMGP</sequence>
<feature type="compositionally biased region" description="Polar residues" evidence="3">
    <location>
        <begin position="1"/>
        <end position="24"/>
    </location>
</feature>
<comment type="caution">
    <text evidence="5">The sequence shown here is derived from an EMBL/GenBank/DDBJ whole genome shotgun (WGS) entry which is preliminary data.</text>
</comment>
<feature type="domain" description="PX" evidence="4">
    <location>
        <begin position="90"/>
        <end position="221"/>
    </location>
</feature>